<dbReference type="Proteomes" id="UP001153069">
    <property type="component" value="Unassembled WGS sequence"/>
</dbReference>
<evidence type="ECO:0000313" key="1">
    <source>
        <dbReference type="EMBL" id="CAB9524911.1"/>
    </source>
</evidence>
<comment type="caution">
    <text evidence="1">The sequence shown here is derived from an EMBL/GenBank/DDBJ whole genome shotgun (WGS) entry which is preliminary data.</text>
</comment>
<reference evidence="1" key="1">
    <citation type="submission" date="2020-06" db="EMBL/GenBank/DDBJ databases">
        <authorList>
            <consortium name="Plant Systems Biology data submission"/>
        </authorList>
    </citation>
    <scope>NUCLEOTIDE SEQUENCE</scope>
    <source>
        <strain evidence="1">D6</strain>
    </source>
</reference>
<dbReference type="EMBL" id="CAICTM010001601">
    <property type="protein sequence ID" value="CAB9524911.1"/>
    <property type="molecule type" value="Genomic_DNA"/>
</dbReference>
<accession>A0A9N8ESW2</accession>
<proteinExistence type="predicted"/>
<name>A0A9N8ESW2_9STRA</name>
<protein>
    <submittedName>
        <fullName evidence="1">Uncharacterized protein</fullName>
    </submittedName>
</protein>
<sequence>MSHLSTPTFSHPSVRVVDLTLELNGRRSWDPLRPTRIFERLICDLEALERLKLAHKDTRPFQWQFPRFYGCFVIKSNSLKFLDVVGLAGGMWIQCQCPRLEIFRCKGGGIKEGNGSLPNLNRQQFDSTKAKFSQIESVTANLKLLEVPFVGLTIPRSCECTVISFSNRISAATSYDFDYRRHIDFLQNYDLQDEN</sequence>
<gene>
    <name evidence="1" type="ORF">SEMRO_1603_G285291.1</name>
</gene>
<keyword evidence="2" id="KW-1185">Reference proteome</keyword>
<dbReference type="AlphaFoldDB" id="A0A9N8ESW2"/>
<evidence type="ECO:0000313" key="2">
    <source>
        <dbReference type="Proteomes" id="UP001153069"/>
    </source>
</evidence>
<organism evidence="1 2">
    <name type="scientific">Seminavis robusta</name>
    <dbReference type="NCBI Taxonomy" id="568900"/>
    <lineage>
        <taxon>Eukaryota</taxon>
        <taxon>Sar</taxon>
        <taxon>Stramenopiles</taxon>
        <taxon>Ochrophyta</taxon>
        <taxon>Bacillariophyta</taxon>
        <taxon>Bacillariophyceae</taxon>
        <taxon>Bacillariophycidae</taxon>
        <taxon>Naviculales</taxon>
        <taxon>Naviculaceae</taxon>
        <taxon>Seminavis</taxon>
    </lineage>
</organism>